<feature type="chain" id="PRO_5025579371" description="Ig-like domain-containing protein" evidence="2">
    <location>
        <begin position="27"/>
        <end position="188"/>
    </location>
</feature>
<evidence type="ECO:0000313" key="3">
    <source>
        <dbReference type="EMBL" id="KAF1966742.1"/>
    </source>
</evidence>
<evidence type="ECO:0000313" key="4">
    <source>
        <dbReference type="Proteomes" id="UP000800036"/>
    </source>
</evidence>
<keyword evidence="2" id="KW-0732">Signal</keyword>
<proteinExistence type="predicted"/>
<keyword evidence="4" id="KW-1185">Reference proteome</keyword>
<feature type="signal peptide" evidence="2">
    <location>
        <begin position="1"/>
        <end position="26"/>
    </location>
</feature>
<protein>
    <recommendedName>
        <fullName evidence="5">Ig-like domain-containing protein</fullName>
    </recommendedName>
</protein>
<sequence length="188" mass="20667">MRPHHFLITTLLPAYILLSTSLSSLSHPHPNLQLYPAQVNSRSSKMFSRSTHPHRWDLGPADLPAPPASRPNTPADVYSATVTPHVLPPNDPSRKGSPTFPNLYMAPSIPLRGYASIIATLCTLPTISLIAQFARGTAPITHPAASKTGVQVLKLGIIPKSFRCANEHFSMSLEWVDEHWYVYDDLGL</sequence>
<evidence type="ECO:0000256" key="2">
    <source>
        <dbReference type="SAM" id="SignalP"/>
    </source>
</evidence>
<organism evidence="3 4">
    <name type="scientific">Bimuria novae-zelandiae CBS 107.79</name>
    <dbReference type="NCBI Taxonomy" id="1447943"/>
    <lineage>
        <taxon>Eukaryota</taxon>
        <taxon>Fungi</taxon>
        <taxon>Dikarya</taxon>
        <taxon>Ascomycota</taxon>
        <taxon>Pezizomycotina</taxon>
        <taxon>Dothideomycetes</taxon>
        <taxon>Pleosporomycetidae</taxon>
        <taxon>Pleosporales</taxon>
        <taxon>Massarineae</taxon>
        <taxon>Didymosphaeriaceae</taxon>
        <taxon>Bimuria</taxon>
    </lineage>
</organism>
<dbReference type="EMBL" id="ML976742">
    <property type="protein sequence ID" value="KAF1966742.1"/>
    <property type="molecule type" value="Genomic_DNA"/>
</dbReference>
<name>A0A6A5USI3_9PLEO</name>
<accession>A0A6A5USI3</accession>
<gene>
    <name evidence="3" type="ORF">BU23DRAFT_313738</name>
</gene>
<dbReference type="AlphaFoldDB" id="A0A6A5USI3"/>
<feature type="region of interest" description="Disordered" evidence="1">
    <location>
        <begin position="43"/>
        <end position="71"/>
    </location>
</feature>
<dbReference type="Proteomes" id="UP000800036">
    <property type="component" value="Unassembled WGS sequence"/>
</dbReference>
<reference evidence="3" key="1">
    <citation type="journal article" date="2020" name="Stud. Mycol.">
        <title>101 Dothideomycetes genomes: a test case for predicting lifestyles and emergence of pathogens.</title>
        <authorList>
            <person name="Haridas S."/>
            <person name="Albert R."/>
            <person name="Binder M."/>
            <person name="Bloem J."/>
            <person name="Labutti K."/>
            <person name="Salamov A."/>
            <person name="Andreopoulos B."/>
            <person name="Baker S."/>
            <person name="Barry K."/>
            <person name="Bills G."/>
            <person name="Bluhm B."/>
            <person name="Cannon C."/>
            <person name="Castanera R."/>
            <person name="Culley D."/>
            <person name="Daum C."/>
            <person name="Ezra D."/>
            <person name="Gonzalez J."/>
            <person name="Henrissat B."/>
            <person name="Kuo A."/>
            <person name="Liang C."/>
            <person name="Lipzen A."/>
            <person name="Lutzoni F."/>
            <person name="Magnuson J."/>
            <person name="Mondo S."/>
            <person name="Nolan M."/>
            <person name="Ohm R."/>
            <person name="Pangilinan J."/>
            <person name="Park H.-J."/>
            <person name="Ramirez L."/>
            <person name="Alfaro M."/>
            <person name="Sun H."/>
            <person name="Tritt A."/>
            <person name="Yoshinaga Y."/>
            <person name="Zwiers L.-H."/>
            <person name="Turgeon B."/>
            <person name="Goodwin S."/>
            <person name="Spatafora J."/>
            <person name="Crous P."/>
            <person name="Grigoriev I."/>
        </authorList>
    </citation>
    <scope>NUCLEOTIDE SEQUENCE</scope>
    <source>
        <strain evidence="3">CBS 107.79</strain>
    </source>
</reference>
<evidence type="ECO:0008006" key="5">
    <source>
        <dbReference type="Google" id="ProtNLM"/>
    </source>
</evidence>
<evidence type="ECO:0000256" key="1">
    <source>
        <dbReference type="SAM" id="MobiDB-lite"/>
    </source>
</evidence>